<dbReference type="EMBL" id="JBHRYQ010000001">
    <property type="protein sequence ID" value="MFC3811303.1"/>
    <property type="molecule type" value="Genomic_DNA"/>
</dbReference>
<keyword evidence="4" id="KW-1185">Reference proteome</keyword>
<name>A0ABV7YZB6_9BACT</name>
<dbReference type="PANTHER" id="PTHR22674:SF6">
    <property type="entry name" value="NTPASE KAP FAMILY P-LOOP DOMAIN-CONTAINING PROTEIN 1"/>
    <property type="match status" value="1"/>
</dbReference>
<feature type="transmembrane region" description="Helical" evidence="1">
    <location>
        <begin position="6"/>
        <end position="23"/>
    </location>
</feature>
<comment type="caution">
    <text evidence="3">The sequence shown here is derived from an EMBL/GenBank/DDBJ whole genome shotgun (WGS) entry which is preliminary data.</text>
</comment>
<dbReference type="InterPro" id="IPR027417">
    <property type="entry name" value="P-loop_NTPase"/>
</dbReference>
<feature type="transmembrane region" description="Helical" evidence="1">
    <location>
        <begin position="35"/>
        <end position="63"/>
    </location>
</feature>
<dbReference type="RefSeq" id="WP_379838144.1">
    <property type="nucleotide sequence ID" value="NZ_JBHRYQ010000001.1"/>
</dbReference>
<keyword evidence="1" id="KW-0812">Transmembrane</keyword>
<keyword evidence="1" id="KW-1133">Transmembrane helix</keyword>
<evidence type="ECO:0000313" key="3">
    <source>
        <dbReference type="EMBL" id="MFC3811303.1"/>
    </source>
</evidence>
<feature type="transmembrane region" description="Helical" evidence="1">
    <location>
        <begin position="69"/>
        <end position="87"/>
    </location>
</feature>
<feature type="domain" description="KAP NTPase" evidence="2">
    <location>
        <begin position="156"/>
        <end position="428"/>
    </location>
</feature>
<dbReference type="Proteomes" id="UP001595616">
    <property type="component" value="Unassembled WGS sequence"/>
</dbReference>
<evidence type="ECO:0000256" key="1">
    <source>
        <dbReference type="SAM" id="Phobius"/>
    </source>
</evidence>
<keyword evidence="1" id="KW-0472">Membrane</keyword>
<dbReference type="Gene3D" id="3.40.50.300">
    <property type="entry name" value="P-loop containing nucleotide triphosphate hydrolases"/>
    <property type="match status" value="1"/>
</dbReference>
<sequence length="866" mass="102400">MPKKSIITPLIKSIVIVGLYFLFQEPIELLLNKLIINPFLIHFQGSILKDLIVLTFILILGWLKFQNKLGSFEHLVTILLVSFVIYLPYRLNYIDIWSFEPLKTFKVLKYSDGLFLLFLILVYPKMEIIKDNSKNTLFEDLPLKSKNGDTDILNHESYANEIADRIKENNFEKSFAVGINGKWGSGKTSFISMIRENLEKNDAVTVEFNPWSSKNEESISVDFFEELDKKLIENQFLFGNLIKSYSNKIINKNSNQFFNWLNPFYSSTQPESYLKTRLEKSIKQIKNKVIVIIDDLDRLNKSEILEVLKIIRNTANFQNLIFVVAYDREFIRIQLNDNSNGEYNQYLEKIFQLEINLPHFGKEILRSKLIRNVKKMLENQLLVESNQYRKTIIITTLKKINESVNEIIPTKLNLIDTLRDVSRLSNSIALNIIPLIGEVDLKDFIILETIRIKEPEIYDLIKDNKLGLLTKQNINGKIFYYFKSSTETKRRHLNDQFLKNLNEQDQQDEVFQSHLQMVLKHKYKNDAITREKTGLIESNLNLLFGEAYSISDLMQVNKIDEVLAIRIPSRFDIYFQFSLSKNELPILRLKNERRNNLENYKGLINNLVENKLQFQVNEHLEGINAFDSYYDFQNVISVIFFFATLRSKIQYHHHNNLVYFDIGNIFQKIFNYYELVRKQETINEEKYRSFLKHIFVPREINESAIFNSSFLNYSYANIKEIGFSKEEILDMNIEILRRYSFKINQIDQTLIGLFRNTNTKLEIGKEIMPEKAIEIVKVVIRKDIKHFVENTFGKESRTNNYYYINPHILNIFICWESYLTFIGEYNKEGWFFEYSSFLEKSKKSDFNKAVEFDFTKLNPENNKITF</sequence>
<protein>
    <submittedName>
        <fullName evidence="3">P-loop NTPase fold protein</fullName>
    </submittedName>
</protein>
<dbReference type="InterPro" id="IPR011646">
    <property type="entry name" value="KAP_P-loop"/>
</dbReference>
<dbReference type="InterPro" id="IPR052754">
    <property type="entry name" value="NTPase_KAP_P-loop"/>
</dbReference>
<dbReference type="PANTHER" id="PTHR22674">
    <property type="entry name" value="NTPASE, KAP FAMILY P-LOOP DOMAIN-CONTAINING 1"/>
    <property type="match status" value="1"/>
</dbReference>
<evidence type="ECO:0000259" key="2">
    <source>
        <dbReference type="Pfam" id="PF07693"/>
    </source>
</evidence>
<proteinExistence type="predicted"/>
<dbReference type="SUPFAM" id="SSF52540">
    <property type="entry name" value="P-loop containing nucleoside triphosphate hydrolases"/>
    <property type="match status" value="1"/>
</dbReference>
<reference evidence="4" key="1">
    <citation type="journal article" date="2019" name="Int. J. Syst. Evol. Microbiol.">
        <title>The Global Catalogue of Microorganisms (GCM) 10K type strain sequencing project: providing services to taxonomists for standard genome sequencing and annotation.</title>
        <authorList>
            <consortium name="The Broad Institute Genomics Platform"/>
            <consortium name="The Broad Institute Genome Sequencing Center for Infectious Disease"/>
            <person name="Wu L."/>
            <person name="Ma J."/>
        </authorList>
    </citation>
    <scope>NUCLEOTIDE SEQUENCE [LARGE SCALE GENOMIC DNA]</scope>
    <source>
        <strain evidence="4">CECT 7956</strain>
    </source>
</reference>
<accession>A0ABV7YZB6</accession>
<dbReference type="Pfam" id="PF07693">
    <property type="entry name" value="KAP_NTPase"/>
    <property type="match status" value="1"/>
</dbReference>
<organism evidence="3 4">
    <name type="scientific">Lacihabitans lacunae</name>
    <dbReference type="NCBI Taxonomy" id="1028214"/>
    <lineage>
        <taxon>Bacteria</taxon>
        <taxon>Pseudomonadati</taxon>
        <taxon>Bacteroidota</taxon>
        <taxon>Cytophagia</taxon>
        <taxon>Cytophagales</taxon>
        <taxon>Leadbetterellaceae</taxon>
        <taxon>Lacihabitans</taxon>
    </lineage>
</organism>
<evidence type="ECO:0000313" key="4">
    <source>
        <dbReference type="Proteomes" id="UP001595616"/>
    </source>
</evidence>
<gene>
    <name evidence="3" type="ORF">ACFOOI_11625</name>
</gene>